<evidence type="ECO:0000313" key="2">
    <source>
        <dbReference type="EMBL" id="QEP41535.1"/>
    </source>
</evidence>
<evidence type="ECO:0000259" key="1">
    <source>
        <dbReference type="Pfam" id="PF21553"/>
    </source>
</evidence>
<dbReference type="CDD" id="cd08821">
    <property type="entry name" value="FMT_core_like_1"/>
    <property type="match status" value="1"/>
</dbReference>
<proteinExistence type="predicted"/>
<dbReference type="InterPro" id="IPR011034">
    <property type="entry name" value="Formyl_transferase-like_C_sf"/>
</dbReference>
<feature type="domain" description="Methionyl-tRNA formyltransferase-like C-terminal" evidence="1">
    <location>
        <begin position="169"/>
        <end position="212"/>
    </location>
</feature>
<organism evidence="2 3">
    <name type="scientific">Arcobacter porcinus</name>
    <dbReference type="NCBI Taxonomy" id="1935204"/>
    <lineage>
        <taxon>Bacteria</taxon>
        <taxon>Pseudomonadati</taxon>
        <taxon>Campylobacterota</taxon>
        <taxon>Epsilonproteobacteria</taxon>
        <taxon>Campylobacterales</taxon>
        <taxon>Arcobacteraceae</taxon>
        <taxon>Arcobacter</taxon>
    </lineage>
</organism>
<dbReference type="InterPro" id="IPR036477">
    <property type="entry name" value="Formyl_transf_N_sf"/>
</dbReference>
<keyword evidence="2" id="KW-0808">Transferase</keyword>
<dbReference type="GO" id="GO:0016740">
    <property type="term" value="F:transferase activity"/>
    <property type="evidence" value="ECO:0007669"/>
    <property type="project" value="UniProtKB-KW"/>
</dbReference>
<dbReference type="Gene3D" id="3.40.50.170">
    <property type="entry name" value="Formyl transferase, N-terminal domain"/>
    <property type="match status" value="1"/>
</dbReference>
<accession>A0A5C2HGL5</accession>
<gene>
    <name evidence="2" type="ORF">APORC_1980</name>
</gene>
<dbReference type="EMBL" id="CP036246">
    <property type="protein sequence ID" value="QEP41535.1"/>
    <property type="molecule type" value="Genomic_DNA"/>
</dbReference>
<dbReference type="SUPFAM" id="SSF53328">
    <property type="entry name" value="Formyltransferase"/>
    <property type="match status" value="1"/>
</dbReference>
<dbReference type="Gene3D" id="3.10.25.20">
    <property type="match status" value="1"/>
</dbReference>
<dbReference type="InterPro" id="IPR049355">
    <property type="entry name" value="Formyl_trans-like_C"/>
</dbReference>
<dbReference type="Proteomes" id="UP000322644">
    <property type="component" value="Chromosome"/>
</dbReference>
<dbReference type="KEGG" id="apoc:APORC_1980"/>
<dbReference type="Pfam" id="PF21553">
    <property type="entry name" value="Formyl_trans_C_2"/>
    <property type="match status" value="1"/>
</dbReference>
<reference evidence="2 3" key="1">
    <citation type="submission" date="2019-09" db="EMBL/GenBank/DDBJ databases">
        <title>Complete genome sequencing of four Arcobacter species reveals a diverse suite of mobile elements.</title>
        <authorList>
            <person name="Miller W.G."/>
            <person name="Yee E."/>
            <person name="Bono J.L."/>
        </authorList>
    </citation>
    <scope>NUCLEOTIDE SEQUENCE [LARGE SCALE GENOMIC DNA]</scope>
    <source>
        <strain evidence="2 3">CCUG 56899</strain>
    </source>
</reference>
<name>A0A5C2HGL5_9BACT</name>
<dbReference type="SUPFAM" id="SSF50486">
    <property type="entry name" value="FMT C-terminal domain-like"/>
    <property type="match status" value="1"/>
</dbReference>
<reference evidence="2 3" key="2">
    <citation type="submission" date="2019-09" db="EMBL/GenBank/DDBJ databases">
        <title>Taxonomic note: a critical rebuttal of the proposed division of the genus Arcobacter into six genera, emended descriptions of Arcobacter anaerophilus and the genus Arcobacter, and an assessment of genus-level boundaries for Epsilonproteobacteria using in silico genomic comparator tools.</title>
        <authorList>
            <person name="On S.L.W."/>
            <person name="Miller W.G."/>
            <person name="Biggs P."/>
            <person name="Cornelius A."/>
            <person name="Vandamme P."/>
        </authorList>
    </citation>
    <scope>NUCLEOTIDE SEQUENCE [LARGE SCALE GENOMIC DNA]</scope>
    <source>
        <strain evidence="2 3">CCUG 56899</strain>
    </source>
</reference>
<dbReference type="RefSeq" id="WP_066386738.1">
    <property type="nucleotide sequence ID" value="NZ_CP036246.2"/>
</dbReference>
<protein>
    <submittedName>
        <fullName evidence="2">Formyltransferase domain-containing protein</fullName>
    </submittedName>
</protein>
<dbReference type="AlphaFoldDB" id="A0A5C2HGL5"/>
<evidence type="ECO:0000313" key="3">
    <source>
        <dbReference type="Proteomes" id="UP000322644"/>
    </source>
</evidence>
<sequence length="231" mass="27460">MNNILIVTIKDWNIKNYFKLKEKLYNEYNFHIIDNKEELTLDNIRKINPKYIFFPHWSWIIPEEIYLNYECILFHMTDLPYGRGGSPLQNLIMNKRYNTKISAIQVSKNLDEGDVYLKEDFDISKGSAGEIYKNISKIIFNKLIPKILKSNLEKKKQVGEIVTFKRRTPEESNLKLLNNITLDTLYDFIRMLDADGYPRAYFQISDLKIELKDIFFNGKTYEGKFEVKNNE</sequence>